<dbReference type="AlphaFoldDB" id="A0A2M3ZS29"/>
<reference evidence="2" key="1">
    <citation type="submission" date="2018-01" db="EMBL/GenBank/DDBJ databases">
        <title>An insight into the sialome of Amazonian anophelines.</title>
        <authorList>
            <person name="Ribeiro J.M."/>
            <person name="Scarpassa V."/>
            <person name="Calvo E."/>
        </authorList>
    </citation>
    <scope>NUCLEOTIDE SEQUENCE</scope>
    <source>
        <tissue evidence="2">Salivary glands</tissue>
    </source>
</reference>
<accession>A0A2M3ZS29</accession>
<dbReference type="EMBL" id="GGFM01010623">
    <property type="protein sequence ID" value="MBW31374.1"/>
    <property type="molecule type" value="Transcribed_RNA"/>
</dbReference>
<name>A0A2M3ZS29_9DIPT</name>
<evidence type="ECO:0000313" key="2">
    <source>
        <dbReference type="EMBL" id="MBW31374.1"/>
    </source>
</evidence>
<sequence length="90" mass="10250">MTMLMLLLLLLLLVPLFGRDVRHGDDNNTQRNTTAKRTSFRVGSSGVRGSRCFALLFFSFWGRLIGRRTTYLLLVSGFGVRRGVRLKHHA</sequence>
<evidence type="ECO:0000256" key="1">
    <source>
        <dbReference type="SAM" id="SignalP"/>
    </source>
</evidence>
<keyword evidence="1" id="KW-0732">Signal</keyword>
<protein>
    <submittedName>
        <fullName evidence="2">Putative secreted peptide</fullName>
    </submittedName>
</protein>
<organism evidence="2">
    <name type="scientific">Anopheles braziliensis</name>
    <dbReference type="NCBI Taxonomy" id="58242"/>
    <lineage>
        <taxon>Eukaryota</taxon>
        <taxon>Metazoa</taxon>
        <taxon>Ecdysozoa</taxon>
        <taxon>Arthropoda</taxon>
        <taxon>Hexapoda</taxon>
        <taxon>Insecta</taxon>
        <taxon>Pterygota</taxon>
        <taxon>Neoptera</taxon>
        <taxon>Endopterygota</taxon>
        <taxon>Diptera</taxon>
        <taxon>Nematocera</taxon>
        <taxon>Culicoidea</taxon>
        <taxon>Culicidae</taxon>
        <taxon>Anophelinae</taxon>
        <taxon>Anopheles</taxon>
    </lineage>
</organism>
<feature type="chain" id="PRO_5014947596" evidence="1">
    <location>
        <begin position="19"/>
        <end position="90"/>
    </location>
</feature>
<feature type="signal peptide" evidence="1">
    <location>
        <begin position="1"/>
        <end position="18"/>
    </location>
</feature>
<proteinExistence type="predicted"/>